<dbReference type="EMBL" id="CP115300">
    <property type="protein sequence ID" value="WBO61777.1"/>
    <property type="molecule type" value="Genomic_DNA"/>
</dbReference>
<protein>
    <submittedName>
        <fullName evidence="1">Uncharacterized protein</fullName>
    </submittedName>
</protein>
<dbReference type="Proteomes" id="UP001212326">
    <property type="component" value="Chromosome"/>
</dbReference>
<sequence length="57" mass="6276">MNDRPAISEPSSPALFDYSPWHCWTQATADDRARQSRFQQTLSSTIDGVGCDCGAVQ</sequence>
<keyword evidence="2" id="KW-1185">Reference proteome</keyword>
<reference evidence="1 2" key="1">
    <citation type="submission" date="2022-12" db="EMBL/GenBank/DDBJ databases">
        <authorList>
            <person name="Mo P."/>
        </authorList>
    </citation>
    <scope>NUCLEOTIDE SEQUENCE [LARGE SCALE GENOMIC DNA]</scope>
    <source>
        <strain evidence="1 2">HUAS 2-6</strain>
    </source>
</reference>
<proteinExistence type="predicted"/>
<evidence type="ECO:0000313" key="2">
    <source>
        <dbReference type="Proteomes" id="UP001212326"/>
    </source>
</evidence>
<accession>A0ABY7NUC6</accession>
<gene>
    <name evidence="1" type="ORF">O1G22_02380</name>
</gene>
<evidence type="ECO:0000313" key="1">
    <source>
        <dbReference type="EMBL" id="WBO61777.1"/>
    </source>
</evidence>
<dbReference type="RefSeq" id="WP_270079732.1">
    <property type="nucleotide sequence ID" value="NZ_CP115300.1"/>
</dbReference>
<organism evidence="1 2">
    <name type="scientific">Streptomyces camelliae</name>
    <dbReference type="NCBI Taxonomy" id="3004093"/>
    <lineage>
        <taxon>Bacteria</taxon>
        <taxon>Bacillati</taxon>
        <taxon>Actinomycetota</taxon>
        <taxon>Actinomycetes</taxon>
        <taxon>Kitasatosporales</taxon>
        <taxon>Streptomycetaceae</taxon>
        <taxon>Streptomyces</taxon>
    </lineage>
</organism>
<name>A0ABY7NUC6_9ACTN</name>